<evidence type="ECO:0000256" key="1">
    <source>
        <dbReference type="ARBA" id="ARBA00006479"/>
    </source>
</evidence>
<dbReference type="InterPro" id="IPR036390">
    <property type="entry name" value="WH_DNA-bd_sf"/>
</dbReference>
<dbReference type="InterPro" id="IPR043129">
    <property type="entry name" value="ATPase_NBD"/>
</dbReference>
<dbReference type="RefSeq" id="WP_150443484.1">
    <property type="nucleotide sequence ID" value="NZ_VYQE01000001.1"/>
</dbReference>
<dbReference type="Pfam" id="PF00480">
    <property type="entry name" value="ROK"/>
    <property type="match status" value="1"/>
</dbReference>
<dbReference type="InterPro" id="IPR036388">
    <property type="entry name" value="WH-like_DNA-bd_sf"/>
</dbReference>
<evidence type="ECO:0000313" key="4">
    <source>
        <dbReference type="Proteomes" id="UP000326554"/>
    </source>
</evidence>
<organism evidence="3 4">
    <name type="scientific">Histidinibacterium aquaticum</name>
    <dbReference type="NCBI Taxonomy" id="2613962"/>
    <lineage>
        <taxon>Bacteria</taxon>
        <taxon>Pseudomonadati</taxon>
        <taxon>Pseudomonadota</taxon>
        <taxon>Alphaproteobacteria</taxon>
        <taxon>Rhodobacterales</taxon>
        <taxon>Paracoccaceae</taxon>
        <taxon>Histidinibacterium</taxon>
    </lineage>
</organism>
<evidence type="ECO:0000313" key="3">
    <source>
        <dbReference type="EMBL" id="KAA9009999.1"/>
    </source>
</evidence>
<keyword evidence="4" id="KW-1185">Reference proteome</keyword>
<proteinExistence type="inferred from homology"/>
<dbReference type="Gene3D" id="1.10.10.10">
    <property type="entry name" value="Winged helix-like DNA-binding domain superfamily/Winged helix DNA-binding domain"/>
    <property type="match status" value="1"/>
</dbReference>
<evidence type="ECO:0000256" key="2">
    <source>
        <dbReference type="SAM" id="MobiDB-lite"/>
    </source>
</evidence>
<comment type="caution">
    <text evidence="3">The sequence shown here is derived from an EMBL/GenBank/DDBJ whole genome shotgun (WGS) entry which is preliminary data.</text>
</comment>
<feature type="region of interest" description="Disordered" evidence="2">
    <location>
        <begin position="1"/>
        <end position="26"/>
    </location>
</feature>
<dbReference type="AlphaFoldDB" id="A0A5J5GNW0"/>
<name>A0A5J5GNW0_9RHOB</name>
<dbReference type="SUPFAM" id="SSF53067">
    <property type="entry name" value="Actin-like ATPase domain"/>
    <property type="match status" value="1"/>
</dbReference>
<dbReference type="Pfam" id="PF13412">
    <property type="entry name" value="HTH_24"/>
    <property type="match status" value="1"/>
</dbReference>
<reference evidence="3 4" key="1">
    <citation type="submission" date="2019-09" db="EMBL/GenBank/DDBJ databases">
        <authorList>
            <person name="Park J.-S."/>
            <person name="Choi H.-J."/>
        </authorList>
    </citation>
    <scope>NUCLEOTIDE SEQUENCE [LARGE SCALE GENOMIC DNA]</scope>
    <source>
        <strain evidence="3 4">176SS1-4</strain>
    </source>
</reference>
<dbReference type="Proteomes" id="UP000326554">
    <property type="component" value="Unassembled WGS sequence"/>
</dbReference>
<sequence length="400" mass="43726">MDTWDEQGGWDPNGNGLSVSGTNQTEMRERNERLVLTLLRRRGGLAKAEIARLTGLSAQTAARIISALEHDGLIVRGEPKRGRVGQPSIPMSLNPEGAFFQGLKVGRRSVELVLIDFLGRIVDREKRVYAYPDFEAVLDFAATKCAEVVARLGPDRRERVSGLGIAIPFHLWSWAPKIGVSPELMVDWKSRNIHEELSGRIDLPIFLQNDATSACSAELVFGQTDLPANFTCFYLAFFIGGGLVLRGSLFTGSSGNAAGFGPLLVPDLEGRTRPLIDLASLATLETRMIEAGLDASQLWQSPADWDVPDQILEEWLAEAANALAYAIRSTQSTLDVEAILLDGWLPRDVLADLAERVRRDVDAIDMTGMTRPHIQMGTVGPDARPLGAASLPLTARYLIE</sequence>
<comment type="similarity">
    <text evidence="1">Belongs to the ROK (NagC/XylR) family.</text>
</comment>
<dbReference type="CDD" id="cd23763">
    <property type="entry name" value="ASKHA_ATPase_ROK"/>
    <property type="match status" value="1"/>
</dbReference>
<feature type="compositionally biased region" description="Polar residues" evidence="2">
    <location>
        <begin position="15"/>
        <end position="25"/>
    </location>
</feature>
<gene>
    <name evidence="3" type="ORF">F3S47_01695</name>
</gene>
<dbReference type="InterPro" id="IPR000600">
    <property type="entry name" value="ROK"/>
</dbReference>
<dbReference type="PANTHER" id="PTHR18964">
    <property type="entry name" value="ROK (REPRESSOR, ORF, KINASE) FAMILY"/>
    <property type="match status" value="1"/>
</dbReference>
<dbReference type="PANTHER" id="PTHR18964:SF149">
    <property type="entry name" value="BIFUNCTIONAL UDP-N-ACETYLGLUCOSAMINE 2-EPIMERASE_N-ACETYLMANNOSAMINE KINASE"/>
    <property type="match status" value="1"/>
</dbReference>
<dbReference type="SUPFAM" id="SSF46785">
    <property type="entry name" value="Winged helix' DNA-binding domain"/>
    <property type="match status" value="1"/>
</dbReference>
<dbReference type="Gene3D" id="3.30.420.40">
    <property type="match status" value="2"/>
</dbReference>
<protein>
    <submittedName>
        <fullName evidence="3">ROK family transcriptional regulator</fullName>
    </submittedName>
</protein>
<dbReference type="EMBL" id="VYQE01000001">
    <property type="protein sequence ID" value="KAA9009999.1"/>
    <property type="molecule type" value="Genomic_DNA"/>
</dbReference>
<accession>A0A5J5GNW0</accession>